<keyword evidence="6" id="KW-0046">Antibiotic resistance</keyword>
<evidence type="ECO:0000313" key="11">
    <source>
        <dbReference type="Proteomes" id="UP000243053"/>
    </source>
</evidence>
<dbReference type="GO" id="GO:0008658">
    <property type="term" value="F:penicillin binding"/>
    <property type="evidence" value="ECO:0007669"/>
    <property type="project" value="InterPro"/>
</dbReference>
<evidence type="ECO:0000259" key="9">
    <source>
        <dbReference type="Pfam" id="PF00905"/>
    </source>
</evidence>
<dbReference type="GO" id="GO:0046677">
    <property type="term" value="P:response to antibiotic"/>
    <property type="evidence" value="ECO:0007669"/>
    <property type="project" value="UniProtKB-KW"/>
</dbReference>
<evidence type="ECO:0000256" key="1">
    <source>
        <dbReference type="ARBA" id="ARBA00001526"/>
    </source>
</evidence>
<evidence type="ECO:0000256" key="6">
    <source>
        <dbReference type="ARBA" id="ARBA00023251"/>
    </source>
</evidence>
<dbReference type="PANTHER" id="PTHR30627:SF6">
    <property type="entry name" value="BETA-LACTAMASE YBXI-RELATED"/>
    <property type="match status" value="1"/>
</dbReference>
<evidence type="ECO:0000256" key="5">
    <source>
        <dbReference type="ARBA" id="ARBA00022801"/>
    </source>
</evidence>
<dbReference type="GO" id="GO:0005886">
    <property type="term" value="C:plasma membrane"/>
    <property type="evidence" value="ECO:0007669"/>
    <property type="project" value="TreeGrafter"/>
</dbReference>
<feature type="signal peptide" evidence="8">
    <location>
        <begin position="1"/>
        <end position="22"/>
    </location>
</feature>
<evidence type="ECO:0000256" key="2">
    <source>
        <dbReference type="ARBA" id="ARBA00007898"/>
    </source>
</evidence>
<proteinExistence type="inferred from homology"/>
<protein>
    <recommendedName>
        <fullName evidence="3">beta-lactamase</fullName>
        <ecNumber evidence="3">3.5.2.6</ecNumber>
    </recommendedName>
</protein>
<organism evidence="10 11">
    <name type="scientific">Colwellia psychrerythraea</name>
    <name type="common">Vibrio psychroerythus</name>
    <dbReference type="NCBI Taxonomy" id="28229"/>
    <lineage>
        <taxon>Bacteria</taxon>
        <taxon>Pseudomonadati</taxon>
        <taxon>Pseudomonadota</taxon>
        <taxon>Gammaproteobacteria</taxon>
        <taxon>Alteromonadales</taxon>
        <taxon>Colwelliaceae</taxon>
        <taxon>Colwellia</taxon>
    </lineage>
</organism>
<dbReference type="GO" id="GO:0008800">
    <property type="term" value="F:beta-lactamase activity"/>
    <property type="evidence" value="ECO:0007669"/>
    <property type="project" value="UniProtKB-EC"/>
</dbReference>
<feature type="region of interest" description="Disordered" evidence="7">
    <location>
        <begin position="56"/>
        <end position="77"/>
    </location>
</feature>
<sequence>MKKFICIVSALALSSFTQQAIASNELCLASTNSCTFVLLSTKVSEKKSEAMTQIVSETTSEDENTHHSAKVTQGSSYTEENEMLSLVNEERAKQRLSPFSTFKITNSLIALDSKQIANAQQVLTFDKEKYPAKPWWPSVWKLAEYDLTKAFKFSMVPIFRQIATDIGQDKMQSYVSKFNYGNQDISSGLDNFWLNGSMKISALEQVRFLQKMHRGQLGVSQHSINTLKEVMLVEKTANYSLYAKTGAGKANGNDKSSKSMLGWYVGFVENAKGVHYFAFNFTRGSYAEMKAVRVEIARNHLKKAGVI</sequence>
<keyword evidence="4 8" id="KW-0732">Signal</keyword>
<reference evidence="11" key="1">
    <citation type="journal article" date="2017" name="Proc. Natl. Acad. Sci. U.S.A.">
        <title>Simulation of Deepwater Horizon oil plume reveals substrate specialization within a complex community of hydrocarbon degraders.</title>
        <authorList>
            <person name="Hu P."/>
            <person name="Dubinsky E.A."/>
            <person name="Probst A.J."/>
            <person name="Wang J."/>
            <person name="Sieber C.M.K."/>
            <person name="Tom L.M."/>
            <person name="Gardinali P."/>
            <person name="Banfield J.F."/>
            <person name="Atlas R.M."/>
            <person name="Andersen G.L."/>
        </authorList>
    </citation>
    <scope>NUCLEOTIDE SEQUENCE [LARGE SCALE GENOMIC DNA]</scope>
</reference>
<comment type="similarity">
    <text evidence="2">Belongs to the class-D beta-lactamase family.</text>
</comment>
<dbReference type="PANTHER" id="PTHR30627">
    <property type="entry name" value="PEPTIDOGLYCAN D,D-TRANSPEPTIDASE"/>
    <property type="match status" value="1"/>
</dbReference>
<evidence type="ECO:0000256" key="8">
    <source>
        <dbReference type="SAM" id="SignalP"/>
    </source>
</evidence>
<dbReference type="AlphaFoldDB" id="A0A1Y5EGK4"/>
<dbReference type="InterPro" id="IPR012338">
    <property type="entry name" value="Beta-lactam/transpept-like"/>
</dbReference>
<evidence type="ECO:0000313" key="10">
    <source>
        <dbReference type="EMBL" id="OUR80596.1"/>
    </source>
</evidence>
<comment type="caution">
    <text evidence="10">The sequence shown here is derived from an EMBL/GenBank/DDBJ whole genome shotgun (WGS) entry which is preliminary data.</text>
</comment>
<dbReference type="GO" id="GO:0071555">
    <property type="term" value="P:cell wall organization"/>
    <property type="evidence" value="ECO:0007669"/>
    <property type="project" value="TreeGrafter"/>
</dbReference>
<dbReference type="Proteomes" id="UP000243053">
    <property type="component" value="Unassembled WGS sequence"/>
</dbReference>
<evidence type="ECO:0000256" key="3">
    <source>
        <dbReference type="ARBA" id="ARBA00012865"/>
    </source>
</evidence>
<feature type="chain" id="PRO_5012915468" description="beta-lactamase" evidence="8">
    <location>
        <begin position="23"/>
        <end position="307"/>
    </location>
</feature>
<dbReference type="SUPFAM" id="SSF56601">
    <property type="entry name" value="beta-lactamase/transpeptidase-like"/>
    <property type="match status" value="1"/>
</dbReference>
<dbReference type="Pfam" id="PF00905">
    <property type="entry name" value="Transpeptidase"/>
    <property type="match status" value="1"/>
</dbReference>
<accession>A0A1Y5EGK4</accession>
<dbReference type="EMBL" id="MAAF01000060">
    <property type="protein sequence ID" value="OUR80596.1"/>
    <property type="molecule type" value="Genomic_DNA"/>
</dbReference>
<name>A0A1Y5EGK4_COLPS</name>
<dbReference type="InterPro" id="IPR001460">
    <property type="entry name" value="PCN-bd_Tpept"/>
</dbReference>
<comment type="catalytic activity">
    <reaction evidence="1">
        <text>a beta-lactam + H2O = a substituted beta-amino acid</text>
        <dbReference type="Rhea" id="RHEA:20401"/>
        <dbReference type="ChEBI" id="CHEBI:15377"/>
        <dbReference type="ChEBI" id="CHEBI:35627"/>
        <dbReference type="ChEBI" id="CHEBI:140347"/>
        <dbReference type="EC" id="3.5.2.6"/>
    </reaction>
</comment>
<gene>
    <name evidence="10" type="ORF">A9Q75_10240</name>
</gene>
<keyword evidence="5" id="KW-0378">Hydrolase</keyword>
<evidence type="ECO:0000256" key="7">
    <source>
        <dbReference type="SAM" id="MobiDB-lite"/>
    </source>
</evidence>
<feature type="domain" description="Penicillin-binding protein transpeptidase" evidence="9">
    <location>
        <begin position="76"/>
        <end position="301"/>
    </location>
</feature>
<evidence type="ECO:0000256" key="4">
    <source>
        <dbReference type="ARBA" id="ARBA00022729"/>
    </source>
</evidence>
<dbReference type="Gene3D" id="3.40.710.10">
    <property type="entry name" value="DD-peptidase/beta-lactamase superfamily"/>
    <property type="match status" value="1"/>
</dbReference>
<dbReference type="InterPro" id="IPR050515">
    <property type="entry name" value="Beta-lactam/transpept"/>
</dbReference>
<dbReference type="EC" id="3.5.2.6" evidence="3"/>